<feature type="domain" description="PRD" evidence="7">
    <location>
        <begin position="311"/>
        <end position="416"/>
    </location>
</feature>
<dbReference type="InterPro" id="IPR013196">
    <property type="entry name" value="HTH_11"/>
</dbReference>
<evidence type="ECO:0000313" key="8">
    <source>
        <dbReference type="EMBL" id="RTR28386.1"/>
    </source>
</evidence>
<dbReference type="PROSITE" id="PS51372">
    <property type="entry name" value="PRD_2"/>
    <property type="match status" value="2"/>
</dbReference>
<organism evidence="8 9">
    <name type="scientific">Bacillus yapensis</name>
    <dbReference type="NCBI Taxonomy" id="2492960"/>
    <lineage>
        <taxon>Bacteria</taxon>
        <taxon>Bacillati</taxon>
        <taxon>Bacillota</taxon>
        <taxon>Bacilli</taxon>
        <taxon>Bacillales</taxon>
        <taxon>Bacillaceae</taxon>
        <taxon>Bacillus</taxon>
    </lineage>
</organism>
<keyword evidence="9" id="KW-1185">Reference proteome</keyword>
<keyword evidence="4" id="KW-0804">Transcription</keyword>
<dbReference type="SUPFAM" id="SSF46785">
    <property type="entry name" value="Winged helix' DNA-binding domain"/>
    <property type="match status" value="2"/>
</dbReference>
<dbReference type="Gene3D" id="1.10.10.10">
    <property type="entry name" value="Winged helix-like DNA-binding domain superfamily/Winged helix DNA-binding domain"/>
    <property type="match status" value="2"/>
</dbReference>
<dbReference type="Pfam" id="PF08279">
    <property type="entry name" value="HTH_11"/>
    <property type="match status" value="1"/>
</dbReference>
<accession>A0A3S0KDY6</accession>
<dbReference type="Gene3D" id="3.40.930.10">
    <property type="entry name" value="Mannitol-specific EII, Chain A"/>
    <property type="match status" value="1"/>
</dbReference>
<dbReference type="Pfam" id="PF02302">
    <property type="entry name" value="PTS_IIB"/>
    <property type="match status" value="1"/>
</dbReference>
<dbReference type="Proteomes" id="UP000271374">
    <property type="component" value="Unassembled WGS sequence"/>
</dbReference>
<dbReference type="InterPro" id="IPR016152">
    <property type="entry name" value="PTrfase/Anion_transptr"/>
</dbReference>
<dbReference type="AlphaFoldDB" id="A0A3S0KDY6"/>
<dbReference type="InterPro" id="IPR050661">
    <property type="entry name" value="BglG_antiterminators"/>
</dbReference>
<dbReference type="OrthoDB" id="9776005at2"/>
<dbReference type="SUPFAM" id="SSF52794">
    <property type="entry name" value="PTS system IIB component-like"/>
    <property type="match status" value="1"/>
</dbReference>
<dbReference type="GO" id="GO:0008982">
    <property type="term" value="F:protein-N(PI)-phosphohistidine-sugar phosphotransferase activity"/>
    <property type="evidence" value="ECO:0007669"/>
    <property type="project" value="InterPro"/>
</dbReference>
<dbReference type="PROSITE" id="PS51099">
    <property type="entry name" value="PTS_EIIB_TYPE_2"/>
    <property type="match status" value="1"/>
</dbReference>
<dbReference type="InterPro" id="IPR003501">
    <property type="entry name" value="PTS_EIIB_2/3"/>
</dbReference>
<name>A0A3S0KDY6_9BACI</name>
<dbReference type="SUPFAM" id="SSF63520">
    <property type="entry name" value="PTS-regulatory domain, PRD"/>
    <property type="match status" value="2"/>
</dbReference>
<dbReference type="Gene3D" id="3.40.50.2300">
    <property type="match status" value="1"/>
</dbReference>
<sequence>MYISARERQILEILLTKNNESTVKDLADQLGVSARTVHRDLKNVEDILKEYDLWLQKKSGVGVQIAGEQNKVHELEMFLFNLFRTEYTPDERQTIILCELLESKGPVKLVGLANDLNVTISTVSADLTKLEERLHTSGLSLIRKRGYGVEIEGDEGAKRRAMRHLISEYLNESDILSFARENIQKRSNQHINSISERLLGLVEKQKLITVEKIVESILQELPFAMADSAYIGLVVHLALAVERIQKGEGITINQAYLDNQFDSKEYKFAERIVAELEQVFKIQIPQAEIAYITMHLKGAKLRYDNEYIAEDSSYQVAIKTRSLIEFVGKQIGLDLTGNRSLFEGLVVHLKPAIYRIKQKMGISNPLLDKIKQDYPELFSMVREAVGQTFHEFDVPDEEIGYLVMHFGAVLLGVKDLGNVKALVICSSGIGTSKMLVTRLQKEFPELKQVKNVSVMEFKKMETDEYSIIISTIPIPDSNLDYILVSPILNKEEIERVRTYINEQIMVKSSEKDFKVAFRDRESKKTAATLINELSVIQEYAYTIKAILKGFKLEELHSIQTTEEILDYAVKGLFERNKITNIESVIEAVLEREKLGGLGIPETKIALFHTRTRNVLEPCFSIYTVATPIEVVGMDGSRMEMKVFILMLSPEEASERVLEVLSYLSTLFIESEENILVFQSSDQERIEALLSGRFDQFFDEKLKELRSV</sequence>
<evidence type="ECO:0000259" key="7">
    <source>
        <dbReference type="PROSITE" id="PS51372"/>
    </source>
</evidence>
<dbReference type="InterPro" id="IPR036390">
    <property type="entry name" value="WH_DNA-bd_sf"/>
</dbReference>
<dbReference type="GO" id="GO:0006355">
    <property type="term" value="P:regulation of DNA-templated transcription"/>
    <property type="evidence" value="ECO:0007669"/>
    <property type="project" value="InterPro"/>
</dbReference>
<dbReference type="InterPro" id="IPR013011">
    <property type="entry name" value="PTS_EIIB_2"/>
</dbReference>
<keyword evidence="1" id="KW-0808">Transferase</keyword>
<gene>
    <name evidence="8" type="ORF">EKG37_16670</name>
</gene>
<protein>
    <submittedName>
        <fullName evidence="8">Transcription antiterminator</fullName>
    </submittedName>
</protein>
<dbReference type="GO" id="GO:0009401">
    <property type="term" value="P:phosphoenolpyruvate-dependent sugar phosphotransferase system"/>
    <property type="evidence" value="ECO:0007669"/>
    <property type="project" value="InterPro"/>
</dbReference>
<dbReference type="InterPro" id="IPR036388">
    <property type="entry name" value="WH-like_DNA-bd_sf"/>
</dbReference>
<evidence type="ECO:0000259" key="5">
    <source>
        <dbReference type="PROSITE" id="PS51094"/>
    </source>
</evidence>
<feature type="domain" description="PTS EIIA type-2" evidence="5">
    <location>
        <begin position="544"/>
        <end position="692"/>
    </location>
</feature>
<dbReference type="PROSITE" id="PS51094">
    <property type="entry name" value="PTS_EIIA_TYPE_2"/>
    <property type="match status" value="1"/>
</dbReference>
<feature type="domain" description="PTS EIIB type-2" evidence="6">
    <location>
        <begin position="419"/>
        <end position="508"/>
    </location>
</feature>
<comment type="caution">
    <text evidence="8">The sequence shown here is derived from an EMBL/GenBank/DDBJ whole genome shotgun (WGS) entry which is preliminary data.</text>
</comment>
<feature type="domain" description="PRD" evidence="7">
    <location>
        <begin position="201"/>
        <end position="306"/>
    </location>
</feature>
<keyword evidence="2" id="KW-0677">Repeat</keyword>
<dbReference type="EMBL" id="RXNT01000015">
    <property type="protein sequence ID" value="RTR28386.1"/>
    <property type="molecule type" value="Genomic_DNA"/>
</dbReference>
<dbReference type="InterPro" id="IPR011608">
    <property type="entry name" value="PRD"/>
</dbReference>
<dbReference type="InterPro" id="IPR002178">
    <property type="entry name" value="PTS_EIIA_type-2_dom"/>
</dbReference>
<evidence type="ECO:0000256" key="3">
    <source>
        <dbReference type="ARBA" id="ARBA00023015"/>
    </source>
</evidence>
<dbReference type="Pfam" id="PF00874">
    <property type="entry name" value="PRD"/>
    <property type="match status" value="2"/>
</dbReference>
<keyword evidence="3" id="KW-0805">Transcription regulation</keyword>
<evidence type="ECO:0000259" key="6">
    <source>
        <dbReference type="PROSITE" id="PS51099"/>
    </source>
</evidence>
<dbReference type="InterPro" id="IPR036634">
    <property type="entry name" value="PRD_sf"/>
</dbReference>
<dbReference type="PANTHER" id="PTHR30185:SF18">
    <property type="entry name" value="TRANSCRIPTIONAL REGULATOR MTLR"/>
    <property type="match status" value="1"/>
</dbReference>
<evidence type="ECO:0000256" key="4">
    <source>
        <dbReference type="ARBA" id="ARBA00023163"/>
    </source>
</evidence>
<reference evidence="8 9" key="1">
    <citation type="submission" date="2018-12" db="EMBL/GenBank/DDBJ databases">
        <title>Bacillus yapensis draft genome sequence.</title>
        <authorList>
            <person name="Yu L."/>
            <person name="Xu X."/>
            <person name="Tang X."/>
        </authorList>
    </citation>
    <scope>NUCLEOTIDE SEQUENCE [LARGE SCALE GENOMIC DNA]</scope>
    <source>
        <strain evidence="8 9">XXST-01</strain>
    </source>
</reference>
<dbReference type="Pfam" id="PF00359">
    <property type="entry name" value="PTS_EIIA_2"/>
    <property type="match status" value="1"/>
</dbReference>
<evidence type="ECO:0000256" key="1">
    <source>
        <dbReference type="ARBA" id="ARBA00022679"/>
    </source>
</evidence>
<dbReference type="PANTHER" id="PTHR30185">
    <property type="entry name" value="CRYPTIC BETA-GLUCOSIDE BGL OPERON ANTITERMINATOR"/>
    <property type="match status" value="1"/>
</dbReference>
<evidence type="ECO:0000313" key="9">
    <source>
        <dbReference type="Proteomes" id="UP000271374"/>
    </source>
</evidence>
<evidence type="ECO:0000256" key="2">
    <source>
        <dbReference type="ARBA" id="ARBA00022737"/>
    </source>
</evidence>
<dbReference type="SUPFAM" id="SSF55804">
    <property type="entry name" value="Phoshotransferase/anion transport protein"/>
    <property type="match status" value="1"/>
</dbReference>
<dbReference type="InterPro" id="IPR036095">
    <property type="entry name" value="PTS_EIIB-like_sf"/>
</dbReference>
<dbReference type="Gene3D" id="1.10.1790.10">
    <property type="entry name" value="PRD domain"/>
    <property type="match status" value="2"/>
</dbReference>
<proteinExistence type="predicted"/>
<dbReference type="CDD" id="cd05568">
    <property type="entry name" value="PTS_IIB_bgl_like"/>
    <property type="match status" value="1"/>
</dbReference>